<evidence type="ECO:0000256" key="4">
    <source>
        <dbReference type="ARBA" id="ARBA00023004"/>
    </source>
</evidence>
<dbReference type="Pfam" id="PF12867">
    <property type="entry name" value="DinB_2"/>
    <property type="match status" value="1"/>
</dbReference>
<dbReference type="Gene3D" id="3.90.1580.10">
    <property type="entry name" value="paralog of FGE (formylglycine-generating enzyme)"/>
    <property type="match status" value="1"/>
</dbReference>
<dbReference type="SUPFAM" id="SSF109854">
    <property type="entry name" value="DinB/YfiT-like putative metalloenzymes"/>
    <property type="match status" value="1"/>
</dbReference>
<dbReference type="Gene3D" id="3.40.50.150">
    <property type="entry name" value="Vaccinia Virus protein VP39"/>
    <property type="match status" value="1"/>
</dbReference>
<evidence type="ECO:0000259" key="7">
    <source>
        <dbReference type="Pfam" id="PF03781"/>
    </source>
</evidence>
<evidence type="ECO:0000259" key="8">
    <source>
        <dbReference type="Pfam" id="PF10017"/>
    </source>
</evidence>
<dbReference type="PANTHER" id="PTHR43397">
    <property type="entry name" value="ERGOTHIONEINE BIOSYNTHESIS PROTEIN 1"/>
    <property type="match status" value="1"/>
</dbReference>
<keyword evidence="1" id="KW-0489">Methyltransferase</keyword>
<evidence type="ECO:0000256" key="5">
    <source>
        <dbReference type="ARBA" id="ARBA00037882"/>
    </source>
</evidence>
<dbReference type="AlphaFoldDB" id="A0A409YXT6"/>
<organism evidence="10 11">
    <name type="scientific">Gymnopilus dilepis</name>
    <dbReference type="NCBI Taxonomy" id="231916"/>
    <lineage>
        <taxon>Eukaryota</taxon>
        <taxon>Fungi</taxon>
        <taxon>Dikarya</taxon>
        <taxon>Basidiomycota</taxon>
        <taxon>Agaricomycotina</taxon>
        <taxon>Agaricomycetes</taxon>
        <taxon>Agaricomycetidae</taxon>
        <taxon>Agaricales</taxon>
        <taxon>Agaricineae</taxon>
        <taxon>Hymenogastraceae</taxon>
        <taxon>Gymnopilus</taxon>
    </lineage>
</organism>
<feature type="region of interest" description="Disordered" evidence="6">
    <location>
        <begin position="199"/>
        <end position="222"/>
    </location>
</feature>
<proteinExistence type="predicted"/>
<dbReference type="Proteomes" id="UP000284706">
    <property type="component" value="Unassembled WGS sequence"/>
</dbReference>
<dbReference type="InterPro" id="IPR034660">
    <property type="entry name" value="DinB/YfiT-like"/>
</dbReference>
<feature type="domain" description="Sulfatase-modifying factor enzyme-like" evidence="7">
    <location>
        <begin position="631"/>
        <end position="845"/>
    </location>
</feature>
<dbReference type="Pfam" id="PF03781">
    <property type="entry name" value="FGE-sulfatase"/>
    <property type="match status" value="1"/>
</dbReference>
<sequence length="851" mass="95693">MPAEIIDVHTRSSDGIVATDIPKQITEGLLRPFGQKQLPTMLLYDERGLRLYDDITTKVPEYYLFGAEEEILKNKADEIVQAMHRGAPASADEVILELGAGALRKTSHILLGLSKLVKKANTSSSVTYYALDLEKDELERTLDQISSSEIGQKLNGAVNTKGMWGTYNDGLKFIEEGGLVSQKFTSGISSIGNDGFVPSQVSSDSSDSDSNPPSTPGGPIPPLHIMFLGSTLGNFDRQGASAFLRSLPLRPGSGDTLLIGLDHDNDKDLIEEAYNDTKGYTKRFIFNGLKAAGRALGNEHLFDESKWDYVNRYVQEERRHEAFFESKCDQTIVEPATGKPVTFLKGELLKIEESYKFSETDTYILFTDGNLRPIQRWTDEQSRYSLWLLERPPFKFPLLRSPSSPLNKDLGEVSLSPFGVPSRDEWRDMWACWDFITTQMIPPSMLFQKPIDLRHICLFYLGHIPTFLDIHLSRLLKEPHTEPEGFKRGIDPNVDDPTECHPHSEVPIKDEDWPSLSSILDFQAAVRARLMRLYDNIDAGGLILTRKIGRVLFMTLEHEAMHVETLLYMLLQRAGTGTIPPPGFVTPPWSSLLEGWKKIPAPPNKSVILGPATVTLGHHDLEAEDATSADVGTHEFGWDNEHPKREVHVKEFKIEWRPVTNGEFYKFYTGQGKGKVEFPASWVEDDDGVKVRTLYGPVSLEVAWDWPIVTSYNNLSTYAIVKGGRLPSEPELRLFYDKFEAGYEGGANVGFRNWHPVPATTGWERNNGKGTNGGVWEWTSTEFGKVDGFVTSELYPGYSTDFFDGKHHVVLGGSYATIPRISERRSFRNWYQKNYPYAWAGGRVVYDMPAN</sequence>
<dbReference type="GO" id="GO:0008168">
    <property type="term" value="F:methyltransferase activity"/>
    <property type="evidence" value="ECO:0007669"/>
    <property type="project" value="UniProtKB-KW"/>
</dbReference>
<reference evidence="10 11" key="1">
    <citation type="journal article" date="2018" name="Evol. Lett.">
        <title>Horizontal gene cluster transfer increased hallucinogenic mushroom diversity.</title>
        <authorList>
            <person name="Reynolds H.T."/>
            <person name="Vijayakumar V."/>
            <person name="Gluck-Thaler E."/>
            <person name="Korotkin H.B."/>
            <person name="Matheny P.B."/>
            <person name="Slot J.C."/>
        </authorList>
    </citation>
    <scope>NUCLEOTIDE SEQUENCE [LARGE SCALE GENOMIC DNA]</scope>
    <source>
        <strain evidence="10 11">SRW20</strain>
    </source>
</reference>
<dbReference type="InterPro" id="IPR051128">
    <property type="entry name" value="EgtD_Methyltrsf_superfamily"/>
</dbReference>
<dbReference type="InterPro" id="IPR024775">
    <property type="entry name" value="DinB-like"/>
</dbReference>
<dbReference type="GO" id="GO:0032259">
    <property type="term" value="P:methylation"/>
    <property type="evidence" value="ECO:0007669"/>
    <property type="project" value="UniProtKB-KW"/>
</dbReference>
<evidence type="ECO:0000259" key="9">
    <source>
        <dbReference type="Pfam" id="PF12867"/>
    </source>
</evidence>
<keyword evidence="4" id="KW-0408">Iron</keyword>
<dbReference type="InterPro" id="IPR029063">
    <property type="entry name" value="SAM-dependent_MTases_sf"/>
</dbReference>
<dbReference type="Pfam" id="PF10017">
    <property type="entry name" value="Methyltransf_33"/>
    <property type="match status" value="2"/>
</dbReference>
<comment type="caution">
    <text evidence="10">The sequence shown here is derived from an EMBL/GenBank/DDBJ whole genome shotgun (WGS) entry which is preliminary data.</text>
</comment>
<comment type="pathway">
    <text evidence="5">Amino-acid biosynthesis; ergothioneine biosynthesis.</text>
</comment>
<dbReference type="SUPFAM" id="SSF56436">
    <property type="entry name" value="C-type lectin-like"/>
    <property type="match status" value="1"/>
</dbReference>
<evidence type="ECO:0000256" key="2">
    <source>
        <dbReference type="ARBA" id="ARBA00022679"/>
    </source>
</evidence>
<dbReference type="EMBL" id="NHYE01000001">
    <property type="protein sequence ID" value="PPR07788.1"/>
    <property type="molecule type" value="Genomic_DNA"/>
</dbReference>
<dbReference type="InterPro" id="IPR042095">
    <property type="entry name" value="SUMF_sf"/>
</dbReference>
<evidence type="ECO:0008006" key="12">
    <source>
        <dbReference type="Google" id="ProtNLM"/>
    </source>
</evidence>
<evidence type="ECO:0000256" key="6">
    <source>
        <dbReference type="SAM" id="MobiDB-lite"/>
    </source>
</evidence>
<keyword evidence="3" id="KW-0560">Oxidoreductase</keyword>
<keyword evidence="2" id="KW-0808">Transferase</keyword>
<dbReference type="OrthoDB" id="659at2759"/>
<dbReference type="InterPro" id="IPR019257">
    <property type="entry name" value="MeTrfase_dom"/>
</dbReference>
<keyword evidence="11" id="KW-1185">Reference proteome</keyword>
<dbReference type="InterPro" id="IPR005532">
    <property type="entry name" value="SUMF_dom"/>
</dbReference>
<dbReference type="InterPro" id="IPR016187">
    <property type="entry name" value="CTDL_fold"/>
</dbReference>
<feature type="domain" description="Histidine-specific methyltransferase SAM-dependent" evidence="8">
    <location>
        <begin position="23"/>
        <end position="193"/>
    </location>
</feature>
<dbReference type="STRING" id="231916.A0A409YXT6"/>
<protein>
    <recommendedName>
        <fullName evidence="12">Histidine-specific methyltransferase SAM-dependent domain-containing protein</fullName>
    </recommendedName>
</protein>
<accession>A0A409YXT6</accession>
<name>A0A409YXT6_9AGAR</name>
<dbReference type="InParanoid" id="A0A409YXT6"/>
<evidence type="ECO:0000313" key="10">
    <source>
        <dbReference type="EMBL" id="PPR07788.1"/>
    </source>
</evidence>
<feature type="domain" description="DinB-like" evidence="9">
    <location>
        <begin position="441"/>
        <end position="565"/>
    </location>
</feature>
<feature type="compositionally biased region" description="Pro residues" evidence="6">
    <location>
        <begin position="213"/>
        <end position="222"/>
    </location>
</feature>
<dbReference type="FunCoup" id="A0A409YXT6">
    <property type="interactions" value="12"/>
</dbReference>
<gene>
    <name evidence="10" type="ORF">CVT26_014973</name>
</gene>
<evidence type="ECO:0000313" key="11">
    <source>
        <dbReference type="Proteomes" id="UP000284706"/>
    </source>
</evidence>
<feature type="compositionally biased region" description="Low complexity" evidence="6">
    <location>
        <begin position="199"/>
        <end position="212"/>
    </location>
</feature>
<feature type="domain" description="Histidine-specific methyltransferase SAM-dependent" evidence="8">
    <location>
        <begin position="223"/>
        <end position="390"/>
    </location>
</feature>
<evidence type="ECO:0000256" key="3">
    <source>
        <dbReference type="ARBA" id="ARBA00023002"/>
    </source>
</evidence>
<evidence type="ECO:0000256" key="1">
    <source>
        <dbReference type="ARBA" id="ARBA00022603"/>
    </source>
</evidence>
<dbReference type="PANTHER" id="PTHR43397:SF1">
    <property type="entry name" value="ERGOTHIONEINE BIOSYNTHESIS PROTEIN 1"/>
    <property type="match status" value="1"/>
</dbReference>